<evidence type="ECO:0000313" key="2">
    <source>
        <dbReference type="Proteomes" id="UP001178461"/>
    </source>
</evidence>
<dbReference type="Proteomes" id="UP001178461">
    <property type="component" value="Chromosome 13"/>
</dbReference>
<accession>A0AA35PLY0</accession>
<dbReference type="EMBL" id="OX395138">
    <property type="protein sequence ID" value="CAI5789502.1"/>
    <property type="molecule type" value="Genomic_DNA"/>
</dbReference>
<name>A0AA35PLY0_9SAUR</name>
<keyword evidence="2" id="KW-1185">Reference proteome</keyword>
<dbReference type="AlphaFoldDB" id="A0AA35PLY0"/>
<reference evidence="1" key="1">
    <citation type="submission" date="2022-12" db="EMBL/GenBank/DDBJ databases">
        <authorList>
            <person name="Alioto T."/>
            <person name="Alioto T."/>
            <person name="Gomez Garrido J."/>
        </authorList>
    </citation>
    <scope>NUCLEOTIDE SEQUENCE</scope>
</reference>
<evidence type="ECO:0000313" key="1">
    <source>
        <dbReference type="EMBL" id="CAI5789502.1"/>
    </source>
</evidence>
<proteinExistence type="predicted"/>
<organism evidence="1 2">
    <name type="scientific">Podarcis lilfordi</name>
    <name type="common">Lilford's wall lizard</name>
    <dbReference type="NCBI Taxonomy" id="74358"/>
    <lineage>
        <taxon>Eukaryota</taxon>
        <taxon>Metazoa</taxon>
        <taxon>Chordata</taxon>
        <taxon>Craniata</taxon>
        <taxon>Vertebrata</taxon>
        <taxon>Euteleostomi</taxon>
        <taxon>Lepidosauria</taxon>
        <taxon>Squamata</taxon>
        <taxon>Bifurcata</taxon>
        <taxon>Unidentata</taxon>
        <taxon>Episquamata</taxon>
        <taxon>Laterata</taxon>
        <taxon>Lacertibaenia</taxon>
        <taxon>Lacertidae</taxon>
        <taxon>Podarcis</taxon>
    </lineage>
</organism>
<gene>
    <name evidence="1" type="ORF">PODLI_1B037590</name>
</gene>
<sequence>MALYGRTRSGSGAFLPPYAQLPSLILSASEHPLCHLRGVFPGEGGSGGKSALCVSGGEISGMVPTACSMLCSDFWQGPFNKQLILSSDSPTPSFHLGVSEPPH</sequence>
<protein>
    <submittedName>
        <fullName evidence="1">Uncharacterized protein</fullName>
    </submittedName>
</protein>